<keyword evidence="1" id="KW-0732">Signal</keyword>
<feature type="signal peptide" evidence="1">
    <location>
        <begin position="1"/>
        <end position="22"/>
    </location>
</feature>
<reference evidence="2 3" key="1">
    <citation type="submission" date="2023-01" db="EMBL/GenBank/DDBJ databases">
        <title>Novel species of the genus Vogesella isolated from rivers.</title>
        <authorList>
            <person name="Lu H."/>
        </authorList>
    </citation>
    <scope>NUCLEOTIDE SEQUENCE [LARGE SCALE GENOMIC DNA]</scope>
    <source>
        <strain evidence="2 3">LYT5W</strain>
    </source>
</reference>
<organism evidence="2 3">
    <name type="scientific">Vogesella margarita</name>
    <dbReference type="NCBI Taxonomy" id="2984199"/>
    <lineage>
        <taxon>Bacteria</taxon>
        <taxon>Pseudomonadati</taxon>
        <taxon>Pseudomonadota</taxon>
        <taxon>Betaproteobacteria</taxon>
        <taxon>Neisseriales</taxon>
        <taxon>Chromobacteriaceae</taxon>
        <taxon>Vogesella</taxon>
    </lineage>
</organism>
<dbReference type="Proteomes" id="UP001222030">
    <property type="component" value="Unassembled WGS sequence"/>
</dbReference>
<protein>
    <recommendedName>
        <fullName evidence="4">Transglutaminase-like superfamily protein</fullName>
    </recommendedName>
</protein>
<keyword evidence="3" id="KW-1185">Reference proteome</keyword>
<evidence type="ECO:0000313" key="2">
    <source>
        <dbReference type="EMBL" id="MDC7714798.1"/>
    </source>
</evidence>
<dbReference type="RefSeq" id="WP_272772559.1">
    <property type="nucleotide sequence ID" value="NZ_JAQQLE010000010.1"/>
</dbReference>
<evidence type="ECO:0000256" key="1">
    <source>
        <dbReference type="SAM" id="SignalP"/>
    </source>
</evidence>
<name>A0ABT5IRH9_9NEIS</name>
<sequence length="183" mass="20259">MASVLRWLPIALLATLPAVAAAAEVLPLCYHYGCDRTQRIEVDDSALIWFRQRLDAAADADAERAALQDIVLSYYQRAAREAPIASDRGGNHEDAANVGRMDCLDHSHNVLVLLQLLAGNGWLQHHRLLGQVHRAPLLFDHHAAVAVRDETSGRDWAIDSWFRDFGAPPVVVPLAIWKEGFSP</sequence>
<accession>A0ABT5IRH9</accession>
<feature type="chain" id="PRO_5047334083" description="Transglutaminase-like superfamily protein" evidence="1">
    <location>
        <begin position="23"/>
        <end position="183"/>
    </location>
</feature>
<gene>
    <name evidence="2" type="ORF">PQU96_11790</name>
</gene>
<proteinExistence type="predicted"/>
<evidence type="ECO:0008006" key="4">
    <source>
        <dbReference type="Google" id="ProtNLM"/>
    </source>
</evidence>
<evidence type="ECO:0000313" key="3">
    <source>
        <dbReference type="Proteomes" id="UP001222030"/>
    </source>
</evidence>
<dbReference type="EMBL" id="JAQQLE010000010">
    <property type="protein sequence ID" value="MDC7714798.1"/>
    <property type="molecule type" value="Genomic_DNA"/>
</dbReference>
<comment type="caution">
    <text evidence="2">The sequence shown here is derived from an EMBL/GenBank/DDBJ whole genome shotgun (WGS) entry which is preliminary data.</text>
</comment>